<dbReference type="GO" id="GO:0004791">
    <property type="term" value="F:thioredoxin-disulfide reductase (NADPH) activity"/>
    <property type="evidence" value="ECO:0007669"/>
    <property type="project" value="UniProtKB-UniRule"/>
</dbReference>
<evidence type="ECO:0000256" key="2">
    <source>
        <dbReference type="ARBA" id="ARBA00011738"/>
    </source>
</evidence>
<comment type="similarity">
    <text evidence="1 10">Belongs to the class-II pyridine nucleotide-disulfide oxidoreductase family.</text>
</comment>
<gene>
    <name evidence="13" type="ORF">BMR96_02300</name>
</gene>
<dbReference type="Pfam" id="PF07992">
    <property type="entry name" value="Pyr_redox_2"/>
    <property type="match status" value="1"/>
</dbReference>
<dbReference type="InterPro" id="IPR023753">
    <property type="entry name" value="FAD/NAD-binding_dom"/>
</dbReference>
<comment type="caution">
    <text evidence="13">The sequence shown here is derived from an EMBL/GenBank/DDBJ whole genome shotgun (WGS) entry which is preliminary data.</text>
</comment>
<evidence type="ECO:0000256" key="10">
    <source>
        <dbReference type="RuleBase" id="RU003880"/>
    </source>
</evidence>
<evidence type="ECO:0000313" key="13">
    <source>
        <dbReference type="EMBL" id="ORI98332.1"/>
    </source>
</evidence>
<dbReference type="PROSITE" id="PS00573">
    <property type="entry name" value="PYRIDINE_REDOX_2"/>
    <property type="match status" value="1"/>
</dbReference>
<evidence type="ECO:0000256" key="4">
    <source>
        <dbReference type="ARBA" id="ARBA00022630"/>
    </source>
</evidence>
<evidence type="ECO:0000256" key="8">
    <source>
        <dbReference type="ARBA" id="ARBA00023284"/>
    </source>
</evidence>
<accession>A0A1X0VF15</accession>
<evidence type="ECO:0000313" key="14">
    <source>
        <dbReference type="Proteomes" id="UP000192288"/>
    </source>
</evidence>
<comment type="catalytic activity">
    <reaction evidence="9 10">
        <text>[thioredoxin]-dithiol + NADP(+) = [thioredoxin]-disulfide + NADPH + H(+)</text>
        <dbReference type="Rhea" id="RHEA:20345"/>
        <dbReference type="Rhea" id="RHEA-COMP:10698"/>
        <dbReference type="Rhea" id="RHEA-COMP:10700"/>
        <dbReference type="ChEBI" id="CHEBI:15378"/>
        <dbReference type="ChEBI" id="CHEBI:29950"/>
        <dbReference type="ChEBI" id="CHEBI:50058"/>
        <dbReference type="ChEBI" id="CHEBI:57783"/>
        <dbReference type="ChEBI" id="CHEBI:58349"/>
        <dbReference type="EC" id="1.8.1.9"/>
    </reaction>
</comment>
<dbReference type="GO" id="GO:0019430">
    <property type="term" value="P:removal of superoxide radicals"/>
    <property type="evidence" value="ECO:0007669"/>
    <property type="project" value="UniProtKB-UniRule"/>
</dbReference>
<dbReference type="AlphaFoldDB" id="A0A1X0VF15"/>
<dbReference type="NCBIfam" id="TIGR01292">
    <property type="entry name" value="TRX_reduct"/>
    <property type="match status" value="1"/>
</dbReference>
<evidence type="ECO:0000256" key="6">
    <source>
        <dbReference type="ARBA" id="ARBA00023002"/>
    </source>
</evidence>
<evidence type="ECO:0000256" key="7">
    <source>
        <dbReference type="ARBA" id="ARBA00023157"/>
    </source>
</evidence>
<comment type="subunit">
    <text evidence="2 10">Homodimer.</text>
</comment>
<keyword evidence="6 10" id="KW-0560">Oxidoreductase</keyword>
<evidence type="ECO:0000256" key="1">
    <source>
        <dbReference type="ARBA" id="ARBA00009333"/>
    </source>
</evidence>
<dbReference type="GO" id="GO:0005737">
    <property type="term" value="C:cytoplasm"/>
    <property type="evidence" value="ECO:0007669"/>
    <property type="project" value="InterPro"/>
</dbReference>
<dbReference type="RefSeq" id="WP_004913300.1">
    <property type="nucleotide sequence ID" value="NZ_MPLS01000005.1"/>
</dbReference>
<dbReference type="PANTHER" id="PTHR48105">
    <property type="entry name" value="THIOREDOXIN REDUCTASE 1-RELATED-RELATED"/>
    <property type="match status" value="1"/>
</dbReference>
<dbReference type="SUPFAM" id="SSF51905">
    <property type="entry name" value="FAD/NAD(P)-binding domain"/>
    <property type="match status" value="1"/>
</dbReference>
<dbReference type="InterPro" id="IPR036188">
    <property type="entry name" value="FAD/NAD-bd_sf"/>
</dbReference>
<comment type="cofactor">
    <cofactor evidence="11">
        <name>FAD</name>
        <dbReference type="ChEBI" id="CHEBI:57692"/>
    </cofactor>
    <text evidence="11">Binds 1 FAD per subunit.</text>
</comment>
<keyword evidence="4 10" id="KW-0285">Flavoprotein</keyword>
<evidence type="ECO:0000259" key="12">
    <source>
        <dbReference type="Pfam" id="PF07992"/>
    </source>
</evidence>
<dbReference type="InterPro" id="IPR005982">
    <property type="entry name" value="Thioredox_Rdtase"/>
</dbReference>
<evidence type="ECO:0000256" key="11">
    <source>
        <dbReference type="RuleBase" id="RU003881"/>
    </source>
</evidence>
<keyword evidence="8 10" id="KW-0676">Redox-active center</keyword>
<name>A0A1X0VF15_LEUPS</name>
<dbReference type="InterPro" id="IPR008255">
    <property type="entry name" value="Pyr_nucl-diS_OxRdtase_2_AS"/>
</dbReference>
<dbReference type="Proteomes" id="UP000192288">
    <property type="component" value="Unassembled WGS sequence"/>
</dbReference>
<evidence type="ECO:0000256" key="9">
    <source>
        <dbReference type="ARBA" id="ARBA00048132"/>
    </source>
</evidence>
<keyword evidence="5 10" id="KW-0274">FAD</keyword>
<dbReference type="PRINTS" id="PR00368">
    <property type="entry name" value="FADPNR"/>
</dbReference>
<dbReference type="InterPro" id="IPR050097">
    <property type="entry name" value="Ferredoxin-NADP_redctase_2"/>
</dbReference>
<evidence type="ECO:0000256" key="3">
    <source>
        <dbReference type="ARBA" id="ARBA00018719"/>
    </source>
</evidence>
<feature type="domain" description="FAD/NAD(P)-binding" evidence="12">
    <location>
        <begin position="8"/>
        <end position="295"/>
    </location>
</feature>
<dbReference type="EC" id="1.8.1.9" evidence="10"/>
<reference evidence="13 14" key="1">
    <citation type="journal article" date="2017" name="Front. Microbiol.">
        <title>Genomic Characterization of Dairy Associated Leuconostoc Species and Diversity of Leuconostocs in Undefined Mixed Mesophilic Starter Cultures.</title>
        <authorList>
            <person name="Frantzen C.A."/>
            <person name="Kot W."/>
            <person name="Pedersen T.B."/>
            <person name="Ardo Y.M."/>
            <person name="Broadbent J.R."/>
            <person name="Neve H."/>
            <person name="Hansen L.H."/>
            <person name="Dal Bello F."/>
            <person name="Ostlie H.M."/>
            <person name="Kleppen H.P."/>
            <person name="Vogensen F.K."/>
            <person name="Holo H."/>
        </authorList>
    </citation>
    <scope>NUCLEOTIDE SEQUENCE [LARGE SCALE GENOMIC DNA]</scope>
    <source>
        <strain evidence="13 14">LMGCF08</strain>
    </source>
</reference>
<protein>
    <recommendedName>
        <fullName evidence="3 10">Thioredoxin reductase</fullName>
        <ecNumber evidence="10">1.8.1.9</ecNumber>
    </recommendedName>
</protein>
<dbReference type="eggNOG" id="COG0492">
    <property type="taxonomic scope" value="Bacteria"/>
</dbReference>
<dbReference type="PRINTS" id="PR00469">
    <property type="entry name" value="PNDRDTASEII"/>
</dbReference>
<dbReference type="Gene3D" id="3.50.50.60">
    <property type="entry name" value="FAD/NAD(P)-binding domain"/>
    <property type="match status" value="2"/>
</dbReference>
<keyword evidence="7" id="KW-1015">Disulfide bond</keyword>
<dbReference type="STRING" id="33968.BMS77_03885"/>
<proteinExistence type="inferred from homology"/>
<dbReference type="EMBL" id="MPLS01000005">
    <property type="protein sequence ID" value="ORI98332.1"/>
    <property type="molecule type" value="Genomic_DNA"/>
</dbReference>
<organism evidence="13 14">
    <name type="scientific">Leuconostoc pseudomesenteroides</name>
    <dbReference type="NCBI Taxonomy" id="33968"/>
    <lineage>
        <taxon>Bacteria</taxon>
        <taxon>Bacillati</taxon>
        <taxon>Bacillota</taxon>
        <taxon>Bacilli</taxon>
        <taxon>Lactobacillales</taxon>
        <taxon>Lactobacillaceae</taxon>
        <taxon>Leuconostoc</taxon>
    </lineage>
</organism>
<keyword evidence="11" id="KW-0521">NADP</keyword>
<evidence type="ECO:0000256" key="5">
    <source>
        <dbReference type="ARBA" id="ARBA00022827"/>
    </source>
</evidence>
<sequence>MPENIKIYDVIIVGAGPAGMTAATYASRANLSVLMLDRGIYGGQMNNTAEVENYPGFDSILGPDLAEKMYSSSTQFGAEYGFGTVERVELKDDLKYIHTDMDDYVAKAVIIATGSEHIHLGADGEEEYQGRGVSYCAVCDGAFFRDENVVVVGGGDSAIEEGLYLTNLAKSVTVLHRRDKLRAQQIIQDRAFANPKMSFMWHTEVEAITGDDDKITGLDIINNQTQEKAHIDAAGVFVYVGLKANTQGFENLDITDSEGWILTDEKMQTAIPGIFAVGDVRVKDLRQITTAVGDGGLAGQGVYDYISHLETTVQTITTE</sequence>